<evidence type="ECO:0000313" key="2">
    <source>
        <dbReference type="EMBL" id="KAH7125099.1"/>
    </source>
</evidence>
<dbReference type="AlphaFoldDB" id="A0A9P9DU59"/>
<comment type="caution">
    <text evidence="2">The sequence shown here is derived from an EMBL/GenBank/DDBJ whole genome shotgun (WGS) entry which is preliminary data.</text>
</comment>
<accession>A0A9P9DU59</accession>
<dbReference type="EMBL" id="JAGMWT010000007">
    <property type="protein sequence ID" value="KAH7125099.1"/>
    <property type="molecule type" value="Genomic_DNA"/>
</dbReference>
<gene>
    <name evidence="2" type="ORF">B0J11DRAFT_433981</name>
</gene>
<feature type="compositionally biased region" description="Polar residues" evidence="1">
    <location>
        <begin position="47"/>
        <end position="72"/>
    </location>
</feature>
<dbReference type="OrthoDB" id="424402at2759"/>
<organism evidence="2 3">
    <name type="scientific">Dendryphion nanum</name>
    <dbReference type="NCBI Taxonomy" id="256645"/>
    <lineage>
        <taxon>Eukaryota</taxon>
        <taxon>Fungi</taxon>
        <taxon>Dikarya</taxon>
        <taxon>Ascomycota</taxon>
        <taxon>Pezizomycotina</taxon>
        <taxon>Dothideomycetes</taxon>
        <taxon>Pleosporomycetidae</taxon>
        <taxon>Pleosporales</taxon>
        <taxon>Torulaceae</taxon>
        <taxon>Dendryphion</taxon>
    </lineage>
</organism>
<keyword evidence="3" id="KW-1185">Reference proteome</keyword>
<proteinExistence type="predicted"/>
<evidence type="ECO:0000256" key="1">
    <source>
        <dbReference type="SAM" id="MobiDB-lite"/>
    </source>
</evidence>
<reference evidence="2" key="1">
    <citation type="journal article" date="2021" name="Nat. Commun.">
        <title>Genetic determinants of endophytism in the Arabidopsis root mycobiome.</title>
        <authorList>
            <person name="Mesny F."/>
            <person name="Miyauchi S."/>
            <person name="Thiergart T."/>
            <person name="Pickel B."/>
            <person name="Atanasova L."/>
            <person name="Karlsson M."/>
            <person name="Huettel B."/>
            <person name="Barry K.W."/>
            <person name="Haridas S."/>
            <person name="Chen C."/>
            <person name="Bauer D."/>
            <person name="Andreopoulos W."/>
            <person name="Pangilinan J."/>
            <person name="LaButti K."/>
            <person name="Riley R."/>
            <person name="Lipzen A."/>
            <person name="Clum A."/>
            <person name="Drula E."/>
            <person name="Henrissat B."/>
            <person name="Kohler A."/>
            <person name="Grigoriev I.V."/>
            <person name="Martin F.M."/>
            <person name="Hacquard S."/>
        </authorList>
    </citation>
    <scope>NUCLEOTIDE SEQUENCE</scope>
    <source>
        <strain evidence="2">MPI-CAGE-CH-0243</strain>
    </source>
</reference>
<feature type="compositionally biased region" description="Acidic residues" evidence="1">
    <location>
        <begin position="295"/>
        <end position="309"/>
    </location>
</feature>
<protein>
    <submittedName>
        <fullName evidence="2">Uncharacterized protein</fullName>
    </submittedName>
</protein>
<feature type="region of interest" description="Disordered" evidence="1">
    <location>
        <begin position="274"/>
        <end position="323"/>
    </location>
</feature>
<feature type="region of interest" description="Disordered" evidence="1">
    <location>
        <begin position="1"/>
        <end position="72"/>
    </location>
</feature>
<dbReference type="Proteomes" id="UP000700596">
    <property type="component" value="Unassembled WGS sequence"/>
</dbReference>
<name>A0A9P9DU59_9PLEO</name>
<feature type="compositionally biased region" description="Basic residues" evidence="1">
    <location>
        <begin position="1"/>
        <end position="10"/>
    </location>
</feature>
<sequence length="371" mass="40276">MSKNKQKKLARNAAAAASGVLRANKILSAPPSISKPRPAKRPAEATAESSTNKPDSSAPKNDTSITSIPYSSEGPTLPIIGVEAALFDGISQLESTTNPPHTEASLPPRKKRKTNCVTGNKTGGGMVKLTPTTTFTGPLAPLAEPWTLLPTSLRTGLYTHLAVSTSDAASTHIVPVVFTRNQNIRSGINKLRAHLESSRTRNDTGKGSRKEETTKIISVSAVGDGTQKVVSVVDIVRRVVGESAGENQQLKVGDDSGKKWWMYTTLSSFLIPRKRKPPSKLKSNPAAAANHNPEKEEENEEDEEEEDQAFETAAQVRQREREEKKVSVPVLTVWFSEKRVARWGDVVGEETFWVRDMDAGTGTKTGTEKKE</sequence>
<evidence type="ECO:0000313" key="3">
    <source>
        <dbReference type="Proteomes" id="UP000700596"/>
    </source>
</evidence>
<feature type="compositionally biased region" description="Low complexity" evidence="1">
    <location>
        <begin position="280"/>
        <end position="291"/>
    </location>
</feature>
<feature type="region of interest" description="Disordered" evidence="1">
    <location>
        <begin position="93"/>
        <end position="130"/>
    </location>
</feature>